<dbReference type="InterPro" id="IPR007434">
    <property type="entry name" value="FemAB-like"/>
</dbReference>
<proteinExistence type="predicted"/>
<keyword evidence="3" id="KW-1185">Reference proteome</keyword>
<gene>
    <name evidence="2" type="ORF">OEZ85_002738</name>
</gene>
<dbReference type="PANTHER" id="PTHR47017:SF1">
    <property type="entry name" value="ACYL-COA"/>
    <property type="match status" value="1"/>
</dbReference>
<dbReference type="EMBL" id="CP126212">
    <property type="protein sequence ID" value="WIA14199.1"/>
    <property type="molecule type" value="Genomic_DNA"/>
</dbReference>
<dbReference type="Proteomes" id="UP001244341">
    <property type="component" value="Chromosome 5b"/>
</dbReference>
<feature type="region of interest" description="Disordered" evidence="1">
    <location>
        <begin position="94"/>
        <end position="115"/>
    </location>
</feature>
<evidence type="ECO:0008006" key="4">
    <source>
        <dbReference type="Google" id="ProtNLM"/>
    </source>
</evidence>
<reference evidence="2 3" key="1">
    <citation type="submission" date="2023-05" db="EMBL/GenBank/DDBJ databases">
        <title>A 100% complete, gapless, phased diploid assembly of the Scenedesmus obliquus UTEX 3031 genome.</title>
        <authorList>
            <person name="Biondi T.C."/>
            <person name="Hanschen E.R."/>
            <person name="Kwon T."/>
            <person name="Eng W."/>
            <person name="Kruse C.P.S."/>
            <person name="Koehler S.I."/>
            <person name="Kunde Y."/>
            <person name="Gleasner C.D."/>
            <person name="You Mak K.T."/>
            <person name="Polle J."/>
            <person name="Hovde B.T."/>
            <person name="Starkenburg S.R."/>
        </authorList>
    </citation>
    <scope>NUCLEOTIDE SEQUENCE [LARGE SCALE GENOMIC DNA]</scope>
    <source>
        <strain evidence="2 3">DOE0152z</strain>
    </source>
</reference>
<dbReference type="InterPro" id="IPR016181">
    <property type="entry name" value="Acyl_CoA_acyltransferase"/>
</dbReference>
<sequence>MLARAVAAGQLAWVQQQHDAVLPGQDIFYHFRWQAVATADQQQHVQVHPALLSLSSCHTSTRPAPPTRPLQQLKCTTRVTEQVTAAATAAATAGPAAAAAEQQQDGKASSPEADPLPETLQLKVQVLRSIDQVTAGEWDALVAAQAEVNPFLKWAFLHALEASKSAVPEEGWGPQHVTVRDVASGVLLGACPLYLKGHSYGEYVFDSSWANYSHMMGKRYYPKLQACVPFTPVTGNRLLVQPGPLAPTVLKALAQTLLTITDEMGVSSLHVTFPTGEEWAALGALGFQQRRGIQYHWENRGYSSFEDFLADLKQSKRKSIRQERKSIAKQGLTVKRLPGSEVTAGQWDTFHSFYQATVDKKWGSAYLTREFWHMLGSELGSEVMLVVAEQEGDTVAAALNLVGSHCVYGRNWGSVGGREFKNLHFEVCYYQAIEEAIARGLPRVEAGAQGEHKLQRGYLPNFTYSAHYMTDPTTRAAVAKFLDREEQQLAYTWQALTLEGSPFKQDKTVEYLVDKMSSYSSLSSLSSLSSSDEADAAAGRATGADSGSTDD</sequence>
<evidence type="ECO:0000313" key="3">
    <source>
        <dbReference type="Proteomes" id="UP001244341"/>
    </source>
</evidence>
<evidence type="ECO:0000256" key="1">
    <source>
        <dbReference type="SAM" id="MobiDB-lite"/>
    </source>
</evidence>
<dbReference type="Gene3D" id="3.40.630.30">
    <property type="match status" value="1"/>
</dbReference>
<dbReference type="SUPFAM" id="SSF55729">
    <property type="entry name" value="Acyl-CoA N-acyltransferases (Nat)"/>
    <property type="match status" value="1"/>
</dbReference>
<evidence type="ECO:0000313" key="2">
    <source>
        <dbReference type="EMBL" id="WIA14199.1"/>
    </source>
</evidence>
<name>A0ABY8TYH9_TETOB</name>
<accession>A0ABY8TYH9</accession>
<dbReference type="Pfam" id="PF04339">
    <property type="entry name" value="FemAB_like"/>
    <property type="match status" value="1"/>
</dbReference>
<feature type="region of interest" description="Disordered" evidence="1">
    <location>
        <begin position="522"/>
        <end position="551"/>
    </location>
</feature>
<dbReference type="PANTHER" id="PTHR47017">
    <property type="entry name" value="ACYL-COA"/>
    <property type="match status" value="1"/>
</dbReference>
<organism evidence="2 3">
    <name type="scientific">Tetradesmus obliquus</name>
    <name type="common">Green alga</name>
    <name type="synonym">Acutodesmus obliquus</name>
    <dbReference type="NCBI Taxonomy" id="3088"/>
    <lineage>
        <taxon>Eukaryota</taxon>
        <taxon>Viridiplantae</taxon>
        <taxon>Chlorophyta</taxon>
        <taxon>core chlorophytes</taxon>
        <taxon>Chlorophyceae</taxon>
        <taxon>CS clade</taxon>
        <taxon>Sphaeropleales</taxon>
        <taxon>Scenedesmaceae</taxon>
        <taxon>Tetradesmus</taxon>
    </lineage>
</organism>
<protein>
    <recommendedName>
        <fullName evidence="4">BioF2-like acetyltransferase domain-containing protein</fullName>
    </recommendedName>
</protein>